<evidence type="ECO:0000313" key="5">
    <source>
        <dbReference type="Proteomes" id="UP000054995"/>
    </source>
</evidence>
<dbReference type="EMBL" id="JYDV01000166">
    <property type="protein sequence ID" value="KRZ27451.1"/>
    <property type="molecule type" value="Genomic_DNA"/>
</dbReference>
<evidence type="ECO:0000313" key="4">
    <source>
        <dbReference type="Proteomes" id="UP000054826"/>
    </source>
</evidence>
<evidence type="ECO:0000256" key="1">
    <source>
        <dbReference type="SAM" id="Phobius"/>
    </source>
</evidence>
<accession>A0A0V1FUU3</accession>
<comment type="caution">
    <text evidence="2">The sequence shown here is derived from an EMBL/GenBank/DDBJ whole genome shotgun (WGS) entry which is preliminary data.</text>
</comment>
<protein>
    <submittedName>
        <fullName evidence="2">Uncharacterized protein</fullName>
    </submittedName>
</protein>
<keyword evidence="1" id="KW-0812">Transmembrane</keyword>
<dbReference type="AlphaFoldDB" id="A0A0V1FUU3"/>
<dbReference type="Proteomes" id="UP000054995">
    <property type="component" value="Unassembled WGS sequence"/>
</dbReference>
<dbReference type="Pfam" id="PF15879">
    <property type="entry name" value="MWFE"/>
    <property type="match status" value="1"/>
</dbReference>
<sequence>MTMWYRAIPACLLTVVTGYTIPFYVSYIFNKLDVKRPNRRHRYHFWTTYLLRRDEHLSGNIFVTKGLESIPDAP</sequence>
<feature type="transmembrane region" description="Helical" evidence="1">
    <location>
        <begin position="6"/>
        <end position="29"/>
    </location>
</feature>
<dbReference type="OrthoDB" id="1920692at2759"/>
<keyword evidence="5" id="KW-1185">Reference proteome</keyword>
<keyword evidence="1" id="KW-1133">Transmembrane helix</keyword>
<reference evidence="4 5" key="1">
    <citation type="submission" date="2015-01" db="EMBL/GenBank/DDBJ databases">
        <title>Evolution of Trichinella species and genotypes.</title>
        <authorList>
            <person name="Korhonen P.K."/>
            <person name="Edoardo P."/>
            <person name="Giuseppe L.R."/>
            <person name="Gasser R.B."/>
        </authorList>
    </citation>
    <scope>NUCLEOTIDE SEQUENCE [LARGE SCALE GENOMIC DNA]</scope>
    <source>
        <strain evidence="3">ISS176</strain>
        <strain evidence="2">ISS470</strain>
    </source>
</reference>
<proteinExistence type="predicted"/>
<keyword evidence="1" id="KW-0472">Membrane</keyword>
<dbReference type="InterPro" id="IPR017384">
    <property type="entry name" value="NADH_Ub_cplx-1_asu_su-1"/>
</dbReference>
<evidence type="ECO:0000313" key="2">
    <source>
        <dbReference type="EMBL" id="KRY89685.1"/>
    </source>
</evidence>
<gene>
    <name evidence="3" type="ORF">T4C_1030</name>
    <name evidence="2" type="ORF">T4D_11481</name>
</gene>
<dbReference type="Proteomes" id="UP000054826">
    <property type="component" value="Unassembled WGS sequence"/>
</dbReference>
<name>A0A0V1FUU3_TRIPS</name>
<organism evidence="2 5">
    <name type="scientific">Trichinella pseudospiralis</name>
    <name type="common">Parasitic roundworm</name>
    <dbReference type="NCBI Taxonomy" id="6337"/>
    <lineage>
        <taxon>Eukaryota</taxon>
        <taxon>Metazoa</taxon>
        <taxon>Ecdysozoa</taxon>
        <taxon>Nematoda</taxon>
        <taxon>Enoplea</taxon>
        <taxon>Dorylaimia</taxon>
        <taxon>Trichinellida</taxon>
        <taxon>Trichinellidae</taxon>
        <taxon>Trichinella</taxon>
    </lineage>
</organism>
<evidence type="ECO:0000313" key="3">
    <source>
        <dbReference type="EMBL" id="KRZ27451.1"/>
    </source>
</evidence>
<dbReference type="EMBL" id="JYDT01000029">
    <property type="protein sequence ID" value="KRY89685.1"/>
    <property type="molecule type" value="Genomic_DNA"/>
</dbReference>